<protein>
    <submittedName>
        <fullName evidence="1">Uncharacterized protein</fullName>
    </submittedName>
</protein>
<comment type="caution">
    <text evidence="1">The sequence shown here is derived from an EMBL/GenBank/DDBJ whole genome shotgun (WGS) entry which is preliminary data.</text>
</comment>
<dbReference type="EMBL" id="CANI01000043">
    <property type="protein sequence ID" value="CCM79235.1"/>
    <property type="molecule type" value="Genomic_DNA"/>
</dbReference>
<sequence>MGGGDQQVHSHIIVMEQLSSRGLEPSNAGAVKGCGKPACNTVPDAQIGFLMAGAMVLPDPIREGFDGYNRYSDVGGFRCNRHCIHFTV</sequence>
<name>K0Q362_9HYPH</name>
<dbReference type="STRING" id="1211777.BN77_p10489"/>
<dbReference type="HOGENOM" id="CLU_2466863_0_0_5"/>
<dbReference type="AlphaFoldDB" id="K0Q362"/>
<evidence type="ECO:0000313" key="1">
    <source>
        <dbReference type="EMBL" id="CCM79235.1"/>
    </source>
</evidence>
<keyword evidence="2" id="KW-1185">Reference proteome</keyword>
<dbReference type="Proteomes" id="UP000009319">
    <property type="component" value="Unassembled WGS sequence"/>
</dbReference>
<organism evidence="1 2">
    <name type="scientific">Rhizobium mesoamericanum STM3625</name>
    <dbReference type="NCBI Taxonomy" id="1211777"/>
    <lineage>
        <taxon>Bacteria</taxon>
        <taxon>Pseudomonadati</taxon>
        <taxon>Pseudomonadota</taxon>
        <taxon>Alphaproteobacteria</taxon>
        <taxon>Hyphomicrobiales</taxon>
        <taxon>Rhizobiaceae</taxon>
        <taxon>Rhizobium/Agrobacterium group</taxon>
        <taxon>Rhizobium</taxon>
    </lineage>
</organism>
<proteinExistence type="predicted"/>
<reference evidence="1 2" key="1">
    <citation type="journal article" date="2013" name="Genome Announc.">
        <title>Draft Genome Sequence of Rhizobium mesoamericanum STM3625, a Nitrogen-Fixing Symbiont of Mimosa pudica Isolated in French Guiana (South America).</title>
        <authorList>
            <person name="Moulin L."/>
            <person name="Mornico D."/>
            <person name="Melkonian R."/>
            <person name="Klonowska A."/>
        </authorList>
    </citation>
    <scope>NUCLEOTIDE SEQUENCE [LARGE SCALE GENOMIC DNA]</scope>
    <source>
        <strain evidence="1 2">STM3625</strain>
    </source>
</reference>
<accession>K0Q362</accession>
<evidence type="ECO:0000313" key="2">
    <source>
        <dbReference type="Proteomes" id="UP000009319"/>
    </source>
</evidence>
<gene>
    <name evidence="1" type="ORF">BN77_p10489</name>
</gene>